<dbReference type="GO" id="GO:0046983">
    <property type="term" value="F:protein dimerization activity"/>
    <property type="evidence" value="ECO:0007669"/>
    <property type="project" value="InterPro"/>
</dbReference>
<dbReference type="Proteomes" id="UP000288716">
    <property type="component" value="Unassembled WGS sequence"/>
</dbReference>
<evidence type="ECO:0000259" key="1">
    <source>
        <dbReference type="Pfam" id="PF08100"/>
    </source>
</evidence>
<proteinExistence type="predicted"/>
<dbReference type="InterPro" id="IPR012967">
    <property type="entry name" value="COMT_dimerisation"/>
</dbReference>
<dbReference type="OrthoDB" id="1606438at2759"/>
<dbReference type="SUPFAM" id="SSF46785">
    <property type="entry name" value="Winged helix' DNA-binding domain"/>
    <property type="match status" value="1"/>
</dbReference>
<feature type="domain" description="O-methyltransferase dimerisation" evidence="1">
    <location>
        <begin position="20"/>
        <end position="69"/>
    </location>
</feature>
<feature type="non-terminal residue" evidence="2">
    <location>
        <position position="69"/>
    </location>
</feature>
<organism evidence="2 3">
    <name type="scientific">Leptotrombidium deliense</name>
    <dbReference type="NCBI Taxonomy" id="299467"/>
    <lineage>
        <taxon>Eukaryota</taxon>
        <taxon>Metazoa</taxon>
        <taxon>Ecdysozoa</taxon>
        <taxon>Arthropoda</taxon>
        <taxon>Chelicerata</taxon>
        <taxon>Arachnida</taxon>
        <taxon>Acari</taxon>
        <taxon>Acariformes</taxon>
        <taxon>Trombidiformes</taxon>
        <taxon>Prostigmata</taxon>
        <taxon>Anystina</taxon>
        <taxon>Parasitengona</taxon>
        <taxon>Trombiculoidea</taxon>
        <taxon>Trombiculidae</taxon>
        <taxon>Leptotrombidium</taxon>
    </lineage>
</organism>
<reference evidence="2 3" key="1">
    <citation type="journal article" date="2018" name="Gigascience">
        <title>Genomes of trombidid mites reveal novel predicted allergens and laterally-transferred genes associated with secondary metabolism.</title>
        <authorList>
            <person name="Dong X."/>
            <person name="Chaisiri K."/>
            <person name="Xia D."/>
            <person name="Armstrong S.D."/>
            <person name="Fang Y."/>
            <person name="Donnelly M.J."/>
            <person name="Kadowaki T."/>
            <person name="McGarry J.W."/>
            <person name="Darby A.C."/>
            <person name="Makepeace B.L."/>
        </authorList>
    </citation>
    <scope>NUCLEOTIDE SEQUENCE [LARGE SCALE GENOMIC DNA]</scope>
    <source>
        <strain evidence="2">UoL-UT</strain>
    </source>
</reference>
<evidence type="ECO:0000313" key="2">
    <source>
        <dbReference type="EMBL" id="RWS08860.1"/>
    </source>
</evidence>
<accession>A0A443R0Q3</accession>
<evidence type="ECO:0000313" key="3">
    <source>
        <dbReference type="Proteomes" id="UP000288716"/>
    </source>
</evidence>
<dbReference type="EMBL" id="NCKV01050435">
    <property type="protein sequence ID" value="RWS08860.1"/>
    <property type="molecule type" value="Genomic_DNA"/>
</dbReference>
<dbReference type="Pfam" id="PF08100">
    <property type="entry name" value="Dimerisation"/>
    <property type="match status" value="1"/>
</dbReference>
<gene>
    <name evidence="2" type="ORF">B4U80_14725</name>
</gene>
<dbReference type="AlphaFoldDB" id="A0A443R0Q3"/>
<comment type="caution">
    <text evidence="2">The sequence shown here is derived from an EMBL/GenBank/DDBJ whole genome shotgun (WGS) entry which is preliminary data.</text>
</comment>
<keyword evidence="3" id="KW-1185">Reference proteome</keyword>
<dbReference type="VEuPathDB" id="VectorBase:LDEU014113"/>
<name>A0A443R0Q3_9ACAR</name>
<protein>
    <recommendedName>
        <fullName evidence="1">O-methyltransferase dimerisation domain-containing protein</fullName>
    </recommendedName>
</protein>
<dbReference type="Gene3D" id="1.10.10.10">
    <property type="entry name" value="Winged helix-like DNA-binding domain superfamily/Winged helix DNA-binding domain"/>
    <property type="match status" value="1"/>
</dbReference>
<dbReference type="InterPro" id="IPR036390">
    <property type="entry name" value="WH_DNA-bd_sf"/>
</dbReference>
<dbReference type="InterPro" id="IPR036388">
    <property type="entry name" value="WH-like_DNA-bd_sf"/>
</dbReference>
<sequence>MFANIALKESDPKKAIIDLIFAPTKIYTILWAVKLDVVDHLYTKPMTAEALADVIATKPELTSRLLRAL</sequence>